<dbReference type="InterPro" id="IPR050065">
    <property type="entry name" value="GlmU-like"/>
</dbReference>
<organism evidence="4 5">
    <name type="scientific">Candidatus Merdiplasma excrementigallinarum</name>
    <dbReference type="NCBI Taxonomy" id="2840864"/>
    <lineage>
        <taxon>Bacteria</taxon>
        <taxon>Bacillati</taxon>
        <taxon>Bacillota</taxon>
        <taxon>Clostridia</taxon>
        <taxon>Lachnospirales</taxon>
        <taxon>Lachnospiraceae</taxon>
        <taxon>Lachnospiraceae incertae sedis</taxon>
        <taxon>Candidatus Merdiplasma</taxon>
    </lineage>
</organism>
<dbReference type="InterPro" id="IPR029044">
    <property type="entry name" value="Nucleotide-diphossugar_trans"/>
</dbReference>
<dbReference type="InterPro" id="IPR005835">
    <property type="entry name" value="NTP_transferase_dom"/>
</dbReference>
<evidence type="ECO:0000256" key="2">
    <source>
        <dbReference type="ARBA" id="ARBA00022695"/>
    </source>
</evidence>
<sequence>MTKKEPILVIMAAGMGSRFGGLKQIQPVDQEGHIIIDFSLFDAWRAGFRRLVFIIKKEHEELFRRTVGDRMEQWFEVNYVFQELARLPEGYRVPEGREKPWGTGHAIACCQGVVDAPFAVINADDFYGASAFAEIYRFLKESEDESQYAMVGYRLRNTVTENGSVARGVCQVEEGILKGITELTEIYKDGENARYTLDGTHFEGLSGDRVVSMNLWGFSEKILEELWAGFPRFLDENLPVNPKKCEYFLPTVVNRQIEEGKVTVRVLPCEEVWYGVTYHDDLQTVMDAIQEMKDRGIYKEELWG</sequence>
<evidence type="ECO:0000256" key="1">
    <source>
        <dbReference type="ARBA" id="ARBA00022679"/>
    </source>
</evidence>
<dbReference type="PANTHER" id="PTHR43584">
    <property type="entry name" value="NUCLEOTIDYL TRANSFERASE"/>
    <property type="match status" value="1"/>
</dbReference>
<dbReference type="Proteomes" id="UP000886889">
    <property type="component" value="Unassembled WGS sequence"/>
</dbReference>
<proteinExistence type="predicted"/>
<dbReference type="AlphaFoldDB" id="A0A9D1T7Q3"/>
<protein>
    <submittedName>
        <fullName evidence="4">Nucleotidyltransferase</fullName>
    </submittedName>
</protein>
<dbReference type="PANTHER" id="PTHR43584:SF8">
    <property type="entry name" value="N-ACETYLMURAMATE ALPHA-1-PHOSPHATE URIDYLYLTRANSFERASE"/>
    <property type="match status" value="1"/>
</dbReference>
<accession>A0A9D1T7Q3</accession>
<dbReference type="GO" id="GO:0016779">
    <property type="term" value="F:nucleotidyltransferase activity"/>
    <property type="evidence" value="ECO:0007669"/>
    <property type="project" value="UniProtKB-KW"/>
</dbReference>
<evidence type="ECO:0000313" key="4">
    <source>
        <dbReference type="EMBL" id="HIV22676.1"/>
    </source>
</evidence>
<feature type="domain" description="Nucleotidyl transferase" evidence="3">
    <location>
        <begin position="9"/>
        <end position="182"/>
    </location>
</feature>
<evidence type="ECO:0000313" key="5">
    <source>
        <dbReference type="Proteomes" id="UP000886889"/>
    </source>
</evidence>
<evidence type="ECO:0000259" key="3">
    <source>
        <dbReference type="Pfam" id="PF00483"/>
    </source>
</evidence>
<dbReference type="Pfam" id="PF00483">
    <property type="entry name" value="NTP_transferase"/>
    <property type="match status" value="1"/>
</dbReference>
<comment type="caution">
    <text evidence="4">The sequence shown here is derived from an EMBL/GenBank/DDBJ whole genome shotgun (WGS) entry which is preliminary data.</text>
</comment>
<keyword evidence="2" id="KW-0548">Nucleotidyltransferase</keyword>
<keyword evidence="1" id="KW-0808">Transferase</keyword>
<dbReference type="Gene3D" id="3.90.550.10">
    <property type="entry name" value="Spore Coat Polysaccharide Biosynthesis Protein SpsA, Chain A"/>
    <property type="match status" value="1"/>
</dbReference>
<name>A0A9D1T7Q3_9FIRM</name>
<dbReference type="SUPFAM" id="SSF53448">
    <property type="entry name" value="Nucleotide-diphospho-sugar transferases"/>
    <property type="match status" value="1"/>
</dbReference>
<dbReference type="EMBL" id="DVOS01000022">
    <property type="protein sequence ID" value="HIV22676.1"/>
    <property type="molecule type" value="Genomic_DNA"/>
</dbReference>
<reference evidence="4" key="1">
    <citation type="submission" date="2020-10" db="EMBL/GenBank/DDBJ databases">
        <authorList>
            <person name="Gilroy R."/>
        </authorList>
    </citation>
    <scope>NUCLEOTIDE SEQUENCE</scope>
    <source>
        <strain evidence="4">ChiBcec6-7307</strain>
    </source>
</reference>
<reference evidence="4" key="2">
    <citation type="journal article" date="2021" name="PeerJ">
        <title>Extensive microbial diversity within the chicken gut microbiome revealed by metagenomics and culture.</title>
        <authorList>
            <person name="Gilroy R."/>
            <person name="Ravi A."/>
            <person name="Getino M."/>
            <person name="Pursley I."/>
            <person name="Horton D.L."/>
            <person name="Alikhan N.F."/>
            <person name="Baker D."/>
            <person name="Gharbi K."/>
            <person name="Hall N."/>
            <person name="Watson M."/>
            <person name="Adriaenssens E.M."/>
            <person name="Foster-Nyarko E."/>
            <person name="Jarju S."/>
            <person name="Secka A."/>
            <person name="Antonio M."/>
            <person name="Oren A."/>
            <person name="Chaudhuri R.R."/>
            <person name="La Ragione R."/>
            <person name="Hildebrand F."/>
            <person name="Pallen M.J."/>
        </authorList>
    </citation>
    <scope>NUCLEOTIDE SEQUENCE</scope>
    <source>
        <strain evidence="4">ChiBcec6-7307</strain>
    </source>
</reference>
<gene>
    <name evidence="4" type="ORF">IAC80_01920</name>
</gene>